<evidence type="ECO:0000313" key="3">
    <source>
        <dbReference type="Proteomes" id="UP000287651"/>
    </source>
</evidence>
<dbReference type="AlphaFoldDB" id="A0A426XDB8"/>
<dbReference type="EMBL" id="AMZH03022270">
    <property type="protein sequence ID" value="RRT37457.1"/>
    <property type="molecule type" value="Genomic_DNA"/>
</dbReference>
<feature type="compositionally biased region" description="Basic and acidic residues" evidence="1">
    <location>
        <begin position="74"/>
        <end position="91"/>
    </location>
</feature>
<organism evidence="2 3">
    <name type="scientific">Ensete ventricosum</name>
    <name type="common">Abyssinian banana</name>
    <name type="synonym">Musa ensete</name>
    <dbReference type="NCBI Taxonomy" id="4639"/>
    <lineage>
        <taxon>Eukaryota</taxon>
        <taxon>Viridiplantae</taxon>
        <taxon>Streptophyta</taxon>
        <taxon>Embryophyta</taxon>
        <taxon>Tracheophyta</taxon>
        <taxon>Spermatophyta</taxon>
        <taxon>Magnoliopsida</taxon>
        <taxon>Liliopsida</taxon>
        <taxon>Zingiberales</taxon>
        <taxon>Musaceae</taxon>
        <taxon>Ensete</taxon>
    </lineage>
</organism>
<accession>A0A426XDB8</accession>
<dbReference type="Proteomes" id="UP000287651">
    <property type="component" value="Unassembled WGS sequence"/>
</dbReference>
<name>A0A426XDB8_ENSVE</name>
<feature type="region of interest" description="Disordered" evidence="1">
    <location>
        <begin position="73"/>
        <end position="144"/>
    </location>
</feature>
<protein>
    <submittedName>
        <fullName evidence="2">Uncharacterized protein</fullName>
    </submittedName>
</protein>
<evidence type="ECO:0000256" key="1">
    <source>
        <dbReference type="SAM" id="MobiDB-lite"/>
    </source>
</evidence>
<gene>
    <name evidence="2" type="ORF">B296_00038218</name>
</gene>
<reference evidence="2 3" key="1">
    <citation type="journal article" date="2014" name="Agronomy (Basel)">
        <title>A Draft Genome Sequence for Ensete ventricosum, the Drought-Tolerant Tree Against Hunger.</title>
        <authorList>
            <person name="Harrison J."/>
            <person name="Moore K.A."/>
            <person name="Paszkiewicz K."/>
            <person name="Jones T."/>
            <person name="Grant M."/>
            <person name="Ambacheew D."/>
            <person name="Muzemil S."/>
            <person name="Studholme D.J."/>
        </authorList>
    </citation>
    <scope>NUCLEOTIDE SEQUENCE [LARGE SCALE GENOMIC DNA]</scope>
</reference>
<proteinExistence type="predicted"/>
<comment type="caution">
    <text evidence="2">The sequence shown here is derived from an EMBL/GenBank/DDBJ whole genome shotgun (WGS) entry which is preliminary data.</text>
</comment>
<feature type="compositionally biased region" description="Polar residues" evidence="1">
    <location>
        <begin position="1"/>
        <end position="10"/>
    </location>
</feature>
<sequence>MGGTYRSTSRPVHGPPATRRYHGFSPVPSDTRLYQVITVEISTVIARYKSISIDFHRRRMLLGDISLVATRLAAAREEARERRRTSDEENKASLSEENLKAMTYSPRSSPRLKRQEKEGSVSDFSSAGRRKRGFFSPRGEKETR</sequence>
<feature type="region of interest" description="Disordered" evidence="1">
    <location>
        <begin position="1"/>
        <end position="25"/>
    </location>
</feature>
<evidence type="ECO:0000313" key="2">
    <source>
        <dbReference type="EMBL" id="RRT37457.1"/>
    </source>
</evidence>